<comment type="similarity">
    <text evidence="1">Belongs to the SDO1/SBDS family.</text>
</comment>
<dbReference type="HOGENOM" id="CLU_043216_2_0_2"/>
<evidence type="ECO:0000313" key="5">
    <source>
        <dbReference type="EMBL" id="EJG06691.1"/>
    </source>
</evidence>
<evidence type="ECO:0000259" key="2">
    <source>
        <dbReference type="Pfam" id="PF01172"/>
    </source>
</evidence>
<dbReference type="InterPro" id="IPR046928">
    <property type="entry name" value="SDO1/SBDS_C"/>
</dbReference>
<dbReference type="GO" id="GO:0042256">
    <property type="term" value="P:cytosolic ribosome assembly"/>
    <property type="evidence" value="ECO:0007669"/>
    <property type="project" value="InterPro"/>
</dbReference>
<feature type="domain" description="Ribosome maturation protein SDO1/SBDS central" evidence="3">
    <location>
        <begin position="103"/>
        <end position="164"/>
    </location>
</feature>
<dbReference type="SUPFAM" id="SSF54980">
    <property type="entry name" value="EF-G C-terminal domain-like"/>
    <property type="match status" value="1"/>
</dbReference>
<reference evidence="5 6" key="1">
    <citation type="submission" date="2011-08" db="EMBL/GenBank/DDBJ databases">
        <title>The complete genome of Methanofollis liminatans DSM 4140.</title>
        <authorList>
            <consortium name="US DOE Joint Genome Institute (JGI-PGF)"/>
            <person name="Lucas S."/>
            <person name="Han J."/>
            <person name="Lapidus A."/>
            <person name="Bruce D."/>
            <person name="Goodwin L."/>
            <person name="Pitluck S."/>
            <person name="Peters L."/>
            <person name="Kyrpides N."/>
            <person name="Mavromatis K."/>
            <person name="Ivanova N."/>
            <person name="Mikhailova N."/>
            <person name="Lu M."/>
            <person name="Detter J.C."/>
            <person name="Tapia R."/>
            <person name="Han C."/>
            <person name="Land M."/>
            <person name="Hauser L."/>
            <person name="Markowitz V."/>
            <person name="Cheng J.-F."/>
            <person name="Hugenholtz P."/>
            <person name="Woyke T."/>
            <person name="Wu D."/>
            <person name="Spring S."/>
            <person name="Schuler E."/>
            <person name="Brambilla E."/>
            <person name="Klenk H.-P."/>
            <person name="Eisen J.A."/>
        </authorList>
    </citation>
    <scope>NUCLEOTIDE SEQUENCE [LARGE SCALE GENOMIC DNA]</scope>
    <source>
        <strain evidence="5 6">DSM 4140</strain>
    </source>
</reference>
<dbReference type="PATRIC" id="fig|28892.9.peg.776"/>
<feature type="domain" description="Ribosome maturation protein SDO1/SBDS C-terminal" evidence="4">
    <location>
        <begin position="167"/>
        <end position="233"/>
    </location>
</feature>
<keyword evidence="6" id="KW-1185">Reference proteome</keyword>
<dbReference type="InterPro" id="IPR018978">
    <property type="entry name" value="SDO1/SBDS_central"/>
</dbReference>
<dbReference type="SUPFAM" id="SSF109728">
    <property type="entry name" value="Hypothetical protein AF0491, middle domain"/>
    <property type="match status" value="1"/>
</dbReference>
<evidence type="ECO:0000313" key="6">
    <source>
        <dbReference type="Proteomes" id="UP000005095"/>
    </source>
</evidence>
<name>J0RYQ6_9EURY</name>
<dbReference type="InterPro" id="IPR036786">
    <property type="entry name" value="Ribosome_mat_SBDS_N_sf"/>
</dbReference>
<dbReference type="AlphaFoldDB" id="J0RYQ6"/>
<dbReference type="PANTHER" id="PTHR10927:SF4">
    <property type="entry name" value="RIBOSOME MATURATION PROTEIN SDO1 HOMOLOG"/>
    <property type="match status" value="1"/>
</dbReference>
<dbReference type="Proteomes" id="UP000005095">
    <property type="component" value="Chromosome"/>
</dbReference>
<dbReference type="Gene3D" id="3.30.70.240">
    <property type="match status" value="1"/>
</dbReference>
<organism evidence="5 6">
    <name type="scientific">Methanofollis liminatans DSM 4140</name>
    <dbReference type="NCBI Taxonomy" id="28892"/>
    <lineage>
        <taxon>Archaea</taxon>
        <taxon>Methanobacteriati</taxon>
        <taxon>Methanobacteriota</taxon>
        <taxon>Stenosarchaea group</taxon>
        <taxon>Methanomicrobia</taxon>
        <taxon>Methanomicrobiales</taxon>
        <taxon>Methanomicrobiaceae</taxon>
        <taxon>Methanofollis</taxon>
    </lineage>
</organism>
<feature type="domain" description="Ribosome maturation protein SDO1/SBDS N-terminal" evidence="2">
    <location>
        <begin position="9"/>
        <end position="95"/>
    </location>
</feature>
<dbReference type="InterPro" id="IPR037188">
    <property type="entry name" value="Sdo1/SBDS_central_sf"/>
</dbReference>
<evidence type="ECO:0000259" key="4">
    <source>
        <dbReference type="Pfam" id="PF20268"/>
    </source>
</evidence>
<dbReference type="NCBIfam" id="TIGR00291">
    <property type="entry name" value="RNA_SBDS"/>
    <property type="match status" value="1"/>
</dbReference>
<dbReference type="STRING" id="28892.Metli_0727"/>
<dbReference type="Pfam" id="PF20268">
    <property type="entry name" value="SBDS_C"/>
    <property type="match status" value="1"/>
</dbReference>
<dbReference type="Gene3D" id="1.10.10.900">
    <property type="entry name" value="SBDS protein C-terminal domain, subdomain 1"/>
    <property type="match status" value="1"/>
</dbReference>
<dbReference type="PANTHER" id="PTHR10927">
    <property type="entry name" value="RIBOSOME MATURATION PROTEIN SBDS"/>
    <property type="match status" value="1"/>
</dbReference>
<dbReference type="InterPro" id="IPR019783">
    <property type="entry name" value="SDO1/SBDS_N"/>
</dbReference>
<sequence>MGLIPLDRAVMARLESHGERFEIAVDPELAMKVRQGEEIAIEDVVAADSVFENFAHGERASEEALMKVFGTTDFEPAARRILAKGEIHLTADQRRRMIEDKRRKVITFISRHAINPQTKLPHPPQRIELAMEEARVNIDPFKHVDELVKETVKALRPILPIRFEELRLAVKIPADHAPRAYGEMQGAATIEREEWLGDGSWVCVCRIPAGIQSDFYALVNRLSKGDGQVKILDQVY</sequence>
<dbReference type="InterPro" id="IPR002140">
    <property type="entry name" value="Sdo1/SBDS"/>
</dbReference>
<dbReference type="InterPro" id="IPR039100">
    <property type="entry name" value="Sdo1/SBDS-like"/>
</dbReference>
<dbReference type="EMBL" id="CM001555">
    <property type="protein sequence ID" value="EJG06691.1"/>
    <property type="molecule type" value="Genomic_DNA"/>
</dbReference>
<evidence type="ECO:0000259" key="3">
    <source>
        <dbReference type="Pfam" id="PF09377"/>
    </source>
</evidence>
<protein>
    <submittedName>
        <fullName evidence="5">Shwachman-Bodian-Diamond syndrome protein</fullName>
    </submittedName>
</protein>
<dbReference type="Gene3D" id="3.30.1250.10">
    <property type="entry name" value="Ribosome maturation protein SBDS, N-terminal domain"/>
    <property type="match status" value="1"/>
</dbReference>
<evidence type="ECO:0000256" key="1">
    <source>
        <dbReference type="ARBA" id="ARBA00007433"/>
    </source>
</evidence>
<gene>
    <name evidence="5" type="ORF">Metli_0727</name>
</gene>
<dbReference type="SUPFAM" id="SSF89895">
    <property type="entry name" value="FYSH domain"/>
    <property type="match status" value="1"/>
</dbReference>
<proteinExistence type="inferred from homology"/>
<dbReference type="InterPro" id="IPR035647">
    <property type="entry name" value="EFG_III/V"/>
</dbReference>
<accession>J0RYQ6</accession>
<dbReference type="Pfam" id="PF01172">
    <property type="entry name" value="SBDS_N"/>
    <property type="match status" value="1"/>
</dbReference>
<dbReference type="Pfam" id="PF09377">
    <property type="entry name" value="SBDS_domain_II"/>
    <property type="match status" value="1"/>
</dbReference>